<organism evidence="3 4">
    <name type="scientific">Hibiscus trionum</name>
    <name type="common">Flower of an hour</name>
    <dbReference type="NCBI Taxonomy" id="183268"/>
    <lineage>
        <taxon>Eukaryota</taxon>
        <taxon>Viridiplantae</taxon>
        <taxon>Streptophyta</taxon>
        <taxon>Embryophyta</taxon>
        <taxon>Tracheophyta</taxon>
        <taxon>Spermatophyta</taxon>
        <taxon>Magnoliopsida</taxon>
        <taxon>eudicotyledons</taxon>
        <taxon>Gunneridae</taxon>
        <taxon>Pentapetalae</taxon>
        <taxon>rosids</taxon>
        <taxon>malvids</taxon>
        <taxon>Malvales</taxon>
        <taxon>Malvaceae</taxon>
        <taxon>Malvoideae</taxon>
        <taxon>Hibiscus</taxon>
    </lineage>
</organism>
<keyword evidence="1" id="KW-0472">Membrane</keyword>
<name>A0A9W7LS35_HIBTR</name>
<gene>
    <name evidence="3" type="ORF">HRI_001199500</name>
</gene>
<dbReference type="InterPro" id="IPR052806">
    <property type="entry name" value="Fasciclin-like_AGP"/>
</dbReference>
<comment type="caution">
    <text evidence="3">The sequence shown here is derived from an EMBL/GenBank/DDBJ whole genome shotgun (WGS) entry which is preliminary data.</text>
</comment>
<evidence type="ECO:0000313" key="4">
    <source>
        <dbReference type="Proteomes" id="UP001165190"/>
    </source>
</evidence>
<sequence>MKILSSNPTTVMLPILLLLLLATTPTSDLTTKELDVALLSLRSRGYTLFPNAIETSDLKICLLKSQNSSIFIMFAPSESLIFSIDLLSSDRLYIVSLFLHVSLHFLSSSDLIALPYTAFIDTLLPNRQLFVECTMFTRNDVVLETVAIDRVVVSVPDLFIGSYIIVHRLDGILKYRPLVREGSDINITIAEPSSFSCRNSPGNLIGSSDILISCPLFIVAAVIYWVRY</sequence>
<dbReference type="AlphaFoldDB" id="A0A9W7LS35"/>
<evidence type="ECO:0000256" key="2">
    <source>
        <dbReference type="SAM" id="SignalP"/>
    </source>
</evidence>
<keyword evidence="1" id="KW-1133">Transmembrane helix</keyword>
<evidence type="ECO:0000256" key="1">
    <source>
        <dbReference type="SAM" id="Phobius"/>
    </source>
</evidence>
<reference evidence="3" key="1">
    <citation type="submission" date="2023-05" db="EMBL/GenBank/DDBJ databases">
        <title>Genome and transcriptome analyses reveal genes involved in the formation of fine ridges on petal epidermal cells in Hibiscus trionum.</title>
        <authorList>
            <person name="Koshimizu S."/>
            <person name="Masuda S."/>
            <person name="Ishii T."/>
            <person name="Shirasu K."/>
            <person name="Hoshino A."/>
            <person name="Arita M."/>
        </authorList>
    </citation>
    <scope>NUCLEOTIDE SEQUENCE</scope>
    <source>
        <strain evidence="3">Hamamatsu line</strain>
    </source>
</reference>
<feature type="signal peptide" evidence="2">
    <location>
        <begin position="1"/>
        <end position="28"/>
    </location>
</feature>
<keyword evidence="2" id="KW-0732">Signal</keyword>
<feature type="chain" id="PRO_5040818316" description="FAS1 domain-containing protein" evidence="2">
    <location>
        <begin position="29"/>
        <end position="228"/>
    </location>
</feature>
<evidence type="ECO:0000313" key="3">
    <source>
        <dbReference type="EMBL" id="GMI75302.1"/>
    </source>
</evidence>
<accession>A0A9W7LS35</accession>
<dbReference type="FunFam" id="2.30.180.10:FF:000046">
    <property type="entry name" value="Fasciclin-like arabinogalactan family protein"/>
    <property type="match status" value="1"/>
</dbReference>
<dbReference type="EMBL" id="BSYR01000011">
    <property type="protein sequence ID" value="GMI75302.1"/>
    <property type="molecule type" value="Genomic_DNA"/>
</dbReference>
<dbReference type="PANTHER" id="PTHR33985">
    <property type="entry name" value="OS02G0491300 PROTEIN-RELATED"/>
    <property type="match status" value="1"/>
</dbReference>
<dbReference type="OrthoDB" id="1937685at2759"/>
<dbReference type="Proteomes" id="UP001165190">
    <property type="component" value="Unassembled WGS sequence"/>
</dbReference>
<dbReference type="PANTHER" id="PTHR33985:SF15">
    <property type="entry name" value="FASCICLIN-LIKE ARABINOGALACTAN PROTEIN 19"/>
    <property type="match status" value="1"/>
</dbReference>
<keyword evidence="4" id="KW-1185">Reference proteome</keyword>
<keyword evidence="1" id="KW-0812">Transmembrane</keyword>
<evidence type="ECO:0008006" key="5">
    <source>
        <dbReference type="Google" id="ProtNLM"/>
    </source>
</evidence>
<proteinExistence type="predicted"/>
<protein>
    <recommendedName>
        <fullName evidence="5">FAS1 domain-containing protein</fullName>
    </recommendedName>
</protein>
<feature type="transmembrane region" description="Helical" evidence="1">
    <location>
        <begin position="204"/>
        <end position="226"/>
    </location>
</feature>